<protein>
    <recommendedName>
        <fullName evidence="3">Lipocalin-like domain-containing protein</fullName>
    </recommendedName>
</protein>
<name>A0A3E0TU62_9GAMM</name>
<dbReference type="EMBL" id="QUOU01000001">
    <property type="protein sequence ID" value="REL28216.1"/>
    <property type="molecule type" value="Genomic_DNA"/>
</dbReference>
<comment type="caution">
    <text evidence="1">The sequence shown here is derived from an EMBL/GenBank/DDBJ whole genome shotgun (WGS) entry which is preliminary data.</text>
</comment>
<accession>A0A3E0TU62</accession>
<evidence type="ECO:0000313" key="1">
    <source>
        <dbReference type="EMBL" id="REL28216.1"/>
    </source>
</evidence>
<proteinExistence type="predicted"/>
<dbReference type="RefSeq" id="WP_116009264.1">
    <property type="nucleotide sequence ID" value="NZ_QUOU01000001.1"/>
</dbReference>
<dbReference type="Proteomes" id="UP000256478">
    <property type="component" value="Unassembled WGS sequence"/>
</dbReference>
<dbReference type="AlphaFoldDB" id="A0A3E0TU62"/>
<evidence type="ECO:0000313" key="2">
    <source>
        <dbReference type="Proteomes" id="UP000256478"/>
    </source>
</evidence>
<gene>
    <name evidence="1" type="ORF">DXX93_17675</name>
</gene>
<sequence>MHDFVGKWRITEMELWSQDMVDMNEQGHFDFYQDNQGRFAFCAVEGWLDVRVSHRIPEMEFSWEGTDADHRVSGRGKIEFETPFVGYGKLFIHNGDESEFKIERMQVR</sequence>
<evidence type="ECO:0008006" key="3">
    <source>
        <dbReference type="Google" id="ProtNLM"/>
    </source>
</evidence>
<dbReference type="OrthoDB" id="282152at2"/>
<organism evidence="1 2">
    <name type="scientific">Thalassotalea euphylliae</name>
    <dbReference type="NCBI Taxonomy" id="1655234"/>
    <lineage>
        <taxon>Bacteria</taxon>
        <taxon>Pseudomonadati</taxon>
        <taxon>Pseudomonadota</taxon>
        <taxon>Gammaproteobacteria</taxon>
        <taxon>Alteromonadales</taxon>
        <taxon>Colwelliaceae</taxon>
        <taxon>Thalassotalea</taxon>
    </lineage>
</organism>
<reference evidence="1 2" key="1">
    <citation type="submission" date="2018-08" db="EMBL/GenBank/DDBJ databases">
        <title>Thalassotalea euphylliae genome.</title>
        <authorList>
            <person name="Summers S."/>
            <person name="Rice S.A."/>
            <person name="Freckelton M.L."/>
            <person name="Nedved B.T."/>
            <person name="Hadfield M.G."/>
        </authorList>
    </citation>
    <scope>NUCLEOTIDE SEQUENCE [LARGE SCALE GENOMIC DNA]</scope>
    <source>
        <strain evidence="1 2">H1</strain>
    </source>
</reference>